<dbReference type="AlphaFoldDB" id="A0A6N7PX41"/>
<dbReference type="PROSITE" id="PS51257">
    <property type="entry name" value="PROKAR_LIPOPROTEIN"/>
    <property type="match status" value="1"/>
</dbReference>
<comment type="caution">
    <text evidence="3">The sequence shown here is derived from an EMBL/GenBank/DDBJ whole genome shotgun (WGS) entry which is preliminary data.</text>
</comment>
<reference evidence="3 4" key="1">
    <citation type="submission" date="2019-10" db="EMBL/GenBank/DDBJ databases">
        <title>A soil myxobacterium in the family Polyangiaceae.</title>
        <authorList>
            <person name="Li Y."/>
            <person name="Wang J."/>
        </authorList>
    </citation>
    <scope>NUCLEOTIDE SEQUENCE [LARGE SCALE GENOMIC DNA]</scope>
    <source>
        <strain evidence="3 4">DSM 14734</strain>
    </source>
</reference>
<dbReference type="RefSeq" id="WP_153822206.1">
    <property type="nucleotide sequence ID" value="NZ_WJIE01000007.1"/>
</dbReference>
<gene>
    <name evidence="3" type="ORF">GF068_26370</name>
</gene>
<dbReference type="EMBL" id="WJIE01000007">
    <property type="protein sequence ID" value="MRG95416.1"/>
    <property type="molecule type" value="Genomic_DNA"/>
</dbReference>
<evidence type="ECO:0000313" key="4">
    <source>
        <dbReference type="Proteomes" id="UP000440224"/>
    </source>
</evidence>
<dbReference type="Proteomes" id="UP000440224">
    <property type="component" value="Unassembled WGS sequence"/>
</dbReference>
<protein>
    <submittedName>
        <fullName evidence="3">Uncharacterized protein</fullName>
    </submittedName>
</protein>
<feature type="region of interest" description="Disordered" evidence="1">
    <location>
        <begin position="306"/>
        <end position="332"/>
    </location>
</feature>
<evidence type="ECO:0000256" key="1">
    <source>
        <dbReference type="SAM" id="MobiDB-lite"/>
    </source>
</evidence>
<sequence>MKRTTALPFALALLLSACTPTQWRSAPPCLRGAVPEVGRPVPDEMFALMRREADRAARAPTLVGARILERIPSLFPDVSDLLLAPPCDAELERAGAAMFDDEPLVFSRELVARIRTVHDAEALMTLVRRDESTITHYELSPGESGPRPPRSLVRYLALASIPTYWVVDNVAEGRRLLLERLRTSKDAREQLLLHGAASAVYAQMLWGHPERARGAEGPALLRGVLAGMKQRLDGPPDPATLELVLLQVADAGVFGVRFGLEREARALVGGILAAKGELPLTRGVPGAARDLVEITRGALFDLDTPQKSVGVRDRPRPRRRRFDPRKDWLDAEPAGGKVPEAAALARVRDLDGELATLRFNAPRCYVLGELGRWMPPAEASRRFDAFVAPIFEGDRIRLDTETVCRMRVALDFEGVEEARRVKLLVRLLTAKPEEVLPRDRSRDEHGPAIGYPVYEQPLWSVAARALLEHPEWIERHAEVRAWLEEKALAPIPIDAATAEVWSHFQPSFDRVITFHASGAPGASMETARALLRAYMRPVDPADLKKVSHIYFGEVVAARLRALGEYGRRVELVPEVTAYLEERKTNRTAAIALYMLNL</sequence>
<name>A0A6N7PX41_9BACT</name>
<accession>A0A6N7PX41</accession>
<proteinExistence type="predicted"/>
<keyword evidence="2" id="KW-0732">Signal</keyword>
<keyword evidence="4" id="KW-1185">Reference proteome</keyword>
<organism evidence="3 4">
    <name type="scientific">Polyangium spumosum</name>
    <dbReference type="NCBI Taxonomy" id="889282"/>
    <lineage>
        <taxon>Bacteria</taxon>
        <taxon>Pseudomonadati</taxon>
        <taxon>Myxococcota</taxon>
        <taxon>Polyangia</taxon>
        <taxon>Polyangiales</taxon>
        <taxon>Polyangiaceae</taxon>
        <taxon>Polyangium</taxon>
    </lineage>
</organism>
<evidence type="ECO:0000256" key="2">
    <source>
        <dbReference type="SAM" id="SignalP"/>
    </source>
</evidence>
<evidence type="ECO:0000313" key="3">
    <source>
        <dbReference type="EMBL" id="MRG95416.1"/>
    </source>
</evidence>
<feature type="chain" id="PRO_5026671433" evidence="2">
    <location>
        <begin position="26"/>
        <end position="597"/>
    </location>
</feature>
<feature type="signal peptide" evidence="2">
    <location>
        <begin position="1"/>
        <end position="25"/>
    </location>
</feature>
<dbReference type="OrthoDB" id="5484302at2"/>